<accession>A0A0A1NJB3</accession>
<dbReference type="EMBL" id="KV921274">
    <property type="protein sequence ID" value="ORE21761.1"/>
    <property type="molecule type" value="Genomic_DNA"/>
</dbReference>
<reference evidence="3 4" key="1">
    <citation type="journal article" date="2016" name="Proc. Natl. Acad. Sci. U.S.A.">
        <title>Lipid metabolic changes in an early divergent fungus govern the establishment of a mutualistic symbiosis with endobacteria.</title>
        <authorList>
            <person name="Lastovetsky O.A."/>
            <person name="Gaspar M.L."/>
            <person name="Mondo S.J."/>
            <person name="LaButti K.M."/>
            <person name="Sandor L."/>
            <person name="Grigoriev I.V."/>
            <person name="Henry S.A."/>
            <person name="Pawlowska T.E."/>
        </authorList>
    </citation>
    <scope>NUCLEOTIDE SEQUENCE [LARGE SCALE GENOMIC DNA]</scope>
    <source>
        <strain evidence="3 4">ATCC 11559</strain>
    </source>
</reference>
<feature type="compositionally biased region" description="Low complexity" evidence="1">
    <location>
        <begin position="463"/>
        <end position="475"/>
    </location>
</feature>
<dbReference type="PANTHER" id="PTHR28125">
    <property type="entry name" value="MEIOTIC EXPRESSION UP-REGULATED PROTEIN 26"/>
    <property type="match status" value="1"/>
</dbReference>
<dbReference type="Pfam" id="PF14616">
    <property type="entry name" value="Rua1_C"/>
    <property type="match status" value="1"/>
</dbReference>
<feature type="region of interest" description="Disordered" evidence="1">
    <location>
        <begin position="269"/>
        <end position="323"/>
    </location>
</feature>
<gene>
    <name evidence="3" type="ORF">BCV71DRAFT_253365</name>
</gene>
<evidence type="ECO:0000259" key="2">
    <source>
        <dbReference type="Pfam" id="PF14616"/>
    </source>
</evidence>
<sequence length="524" mass="60025">MYNNSNNEQDNNNNNNNNNGQLTEDQSDVLRFLSTDNDPIMDDSTNIDTQALMMNMFPLLDHPLAVPPTAIQAQEQPQQPSQPPDFYNFDLSEQTQQQQQQQQYTPPPDDTFYSQQAFISPSRFNQRRHSVAVGVEFFNNNQSFHSAQSIPFAVDHRGSLPDIYQQQDRFGLSSVTHPPQHHPTIQFEQLPWSRNESSVTNHRKMNEPVRHRRFLSQQFDIPPTIGPPMSDVPSRRLSVASPNDISVWNKMVSNNNLTSNTMNDIIEETKVSDSDNQTNNNPSIAAEDEDGKQDVKRKRPRRELSSGTTDGIKQENNDDQKYPEDYPIITEADMQAAEKDANAIPRRQKLRYEGDEYTPKWVRYTGQSKEGYCDTCQPGKWLQLKNSAYWYHKQFFHGISSVSGKPFQQPLEQRPGEHDILEGLCHQCKEYVPICNSKRKNSVLWYRHAHKCHIYDRPKPRIGSSVSIATTSGSSNGTVSRRNSISVQQQCSQPHLQPQNLQPPLQPQPEAQPQSKKKKALVNE</sequence>
<evidence type="ECO:0000313" key="4">
    <source>
        <dbReference type="Proteomes" id="UP000242381"/>
    </source>
</evidence>
<proteinExistence type="predicted"/>
<dbReference type="OMA" id="TSNTMND"/>
<feature type="compositionally biased region" description="Low complexity" evidence="1">
    <location>
        <begin position="488"/>
        <end position="514"/>
    </location>
</feature>
<feature type="compositionally biased region" description="Low complexity" evidence="1">
    <location>
        <begin position="94"/>
        <end position="103"/>
    </location>
</feature>
<feature type="domain" description="Transcription regulator Rua1 C-terminal" evidence="2">
    <location>
        <begin position="355"/>
        <end position="453"/>
    </location>
</feature>
<protein>
    <recommendedName>
        <fullName evidence="2">Transcription regulator Rua1 C-terminal domain-containing protein</fullName>
    </recommendedName>
</protein>
<feature type="compositionally biased region" description="Basic and acidic residues" evidence="1">
    <location>
        <begin position="312"/>
        <end position="323"/>
    </location>
</feature>
<dbReference type="AlphaFoldDB" id="A0A0A1NJB3"/>
<dbReference type="InterPro" id="IPR028012">
    <property type="entry name" value="Rua1_C"/>
</dbReference>
<dbReference type="VEuPathDB" id="FungiDB:BCV72DRAFT_25914"/>
<dbReference type="PANTHER" id="PTHR28125:SF3">
    <property type="entry name" value="TRANSCRIPTION REGULATOR RUA1 C-TERMINAL DOMAIN-CONTAINING PROTEIN"/>
    <property type="match status" value="1"/>
</dbReference>
<feature type="region of interest" description="Disordered" evidence="1">
    <location>
        <begin position="72"/>
        <end position="110"/>
    </location>
</feature>
<organism evidence="3 4">
    <name type="scientific">Rhizopus microsporus</name>
    <dbReference type="NCBI Taxonomy" id="58291"/>
    <lineage>
        <taxon>Eukaryota</taxon>
        <taxon>Fungi</taxon>
        <taxon>Fungi incertae sedis</taxon>
        <taxon>Mucoromycota</taxon>
        <taxon>Mucoromycotina</taxon>
        <taxon>Mucoromycetes</taxon>
        <taxon>Mucorales</taxon>
        <taxon>Mucorineae</taxon>
        <taxon>Rhizopodaceae</taxon>
        <taxon>Rhizopus</taxon>
    </lineage>
</organism>
<feature type="compositionally biased region" description="Polar residues" evidence="1">
    <location>
        <begin position="476"/>
        <end position="487"/>
    </location>
</feature>
<feature type="region of interest" description="Disordered" evidence="1">
    <location>
        <begin position="463"/>
        <end position="524"/>
    </location>
</feature>
<name>A0A0A1NJB3_RHIZD</name>
<evidence type="ECO:0000313" key="3">
    <source>
        <dbReference type="EMBL" id="ORE21761.1"/>
    </source>
</evidence>
<feature type="region of interest" description="Disordered" evidence="1">
    <location>
        <begin position="1"/>
        <end position="23"/>
    </location>
</feature>
<feature type="compositionally biased region" description="Basic residues" evidence="1">
    <location>
        <begin position="515"/>
        <end position="524"/>
    </location>
</feature>
<feature type="compositionally biased region" description="Low complexity" evidence="1">
    <location>
        <begin position="1"/>
        <end position="19"/>
    </location>
</feature>
<dbReference type="Proteomes" id="UP000242381">
    <property type="component" value="Unassembled WGS sequence"/>
</dbReference>
<feature type="compositionally biased region" description="Polar residues" evidence="1">
    <location>
        <begin position="274"/>
        <end position="283"/>
    </location>
</feature>
<evidence type="ECO:0000256" key="1">
    <source>
        <dbReference type="SAM" id="MobiDB-lite"/>
    </source>
</evidence>